<protein>
    <recommendedName>
        <fullName evidence="7">OmpA-like domain-containing protein</fullName>
    </recommendedName>
</protein>
<evidence type="ECO:0000313" key="8">
    <source>
        <dbReference type="EMBL" id="ENU18967.1"/>
    </source>
</evidence>
<dbReference type="InterPro" id="IPR037873">
    <property type="entry name" value="BamE-like"/>
</dbReference>
<dbReference type="InterPro" id="IPR006664">
    <property type="entry name" value="OMP_bac"/>
</dbReference>
<dbReference type="HOGENOM" id="CLU_016890_11_0_6"/>
<keyword evidence="4" id="KW-0998">Cell outer membrane</keyword>
<accession>N8QAM4</accession>
<dbReference type="NCBIfam" id="NF047726">
    <property type="entry name" value="AutTranAdhPGAsTpgA"/>
    <property type="match status" value="1"/>
</dbReference>
<dbReference type="Proteomes" id="UP000013086">
    <property type="component" value="Unassembled WGS sequence"/>
</dbReference>
<dbReference type="PATRIC" id="fig|1217715.3.peg.1776"/>
<feature type="chain" id="PRO_5004131040" description="OmpA-like domain-containing protein" evidence="6">
    <location>
        <begin position="23"/>
        <end position="263"/>
    </location>
</feature>
<comment type="caution">
    <text evidence="8">The sequence shown here is derived from an EMBL/GenBank/DDBJ whole genome shotgun (WGS) entry which is preliminary data.</text>
</comment>
<dbReference type="PRINTS" id="PR01021">
    <property type="entry name" value="OMPADOMAIN"/>
</dbReference>
<evidence type="ECO:0000256" key="6">
    <source>
        <dbReference type="SAM" id="SignalP"/>
    </source>
</evidence>
<evidence type="ECO:0000256" key="5">
    <source>
        <dbReference type="PROSITE-ProRule" id="PRU00473"/>
    </source>
</evidence>
<evidence type="ECO:0000256" key="2">
    <source>
        <dbReference type="ARBA" id="ARBA00022729"/>
    </source>
</evidence>
<evidence type="ECO:0000256" key="1">
    <source>
        <dbReference type="ARBA" id="ARBA00004442"/>
    </source>
</evidence>
<evidence type="ECO:0000256" key="4">
    <source>
        <dbReference type="ARBA" id="ARBA00023237"/>
    </source>
</evidence>
<comment type="subcellular location">
    <subcellularLocation>
        <location evidence="1">Cell outer membrane</location>
    </subcellularLocation>
</comment>
<dbReference type="EMBL" id="APOH01000015">
    <property type="protein sequence ID" value="ENU18967.1"/>
    <property type="molecule type" value="Genomic_DNA"/>
</dbReference>
<dbReference type="Pfam" id="PF04355">
    <property type="entry name" value="BamE"/>
    <property type="match status" value="1"/>
</dbReference>
<dbReference type="InterPro" id="IPR007450">
    <property type="entry name" value="BamE_dom"/>
</dbReference>
<gene>
    <name evidence="8" type="ORF">F994_01822</name>
</gene>
<feature type="domain" description="OmpA-like" evidence="7">
    <location>
        <begin position="141"/>
        <end position="263"/>
    </location>
</feature>
<proteinExistence type="predicted"/>
<dbReference type="SUPFAM" id="SSF103088">
    <property type="entry name" value="OmpA-like"/>
    <property type="match status" value="1"/>
</dbReference>
<dbReference type="PANTHER" id="PTHR30329:SF21">
    <property type="entry name" value="LIPOPROTEIN YIAD-RELATED"/>
    <property type="match status" value="1"/>
</dbReference>
<dbReference type="eggNOG" id="COG2885">
    <property type="taxonomic scope" value="Bacteria"/>
</dbReference>
<dbReference type="AlphaFoldDB" id="N8QAM4"/>
<organism evidence="8 9">
    <name type="scientific">Acinetobacter bohemicus ANC 3994</name>
    <dbReference type="NCBI Taxonomy" id="1217715"/>
    <lineage>
        <taxon>Bacteria</taxon>
        <taxon>Pseudomonadati</taxon>
        <taxon>Pseudomonadota</taxon>
        <taxon>Gammaproteobacteria</taxon>
        <taxon>Moraxellales</taxon>
        <taxon>Moraxellaceae</taxon>
        <taxon>Acinetobacter</taxon>
    </lineage>
</organism>
<dbReference type="RefSeq" id="WP_004648266.1">
    <property type="nucleotide sequence ID" value="NZ_KB849164.1"/>
</dbReference>
<dbReference type="Gene3D" id="3.30.1450.10">
    <property type="match status" value="1"/>
</dbReference>
<dbReference type="InterPro" id="IPR050330">
    <property type="entry name" value="Bact_OuterMem_StrucFunc"/>
</dbReference>
<dbReference type="GO" id="GO:0009279">
    <property type="term" value="C:cell outer membrane"/>
    <property type="evidence" value="ECO:0007669"/>
    <property type="project" value="UniProtKB-SubCell"/>
</dbReference>
<keyword evidence="3 5" id="KW-0472">Membrane</keyword>
<dbReference type="Pfam" id="PF00691">
    <property type="entry name" value="OmpA"/>
    <property type="match status" value="1"/>
</dbReference>
<keyword evidence="2 6" id="KW-0732">Signal</keyword>
<dbReference type="InterPro" id="IPR006665">
    <property type="entry name" value="OmpA-like"/>
</dbReference>
<dbReference type="PANTHER" id="PTHR30329">
    <property type="entry name" value="STATOR ELEMENT OF FLAGELLAR MOTOR COMPLEX"/>
    <property type="match status" value="1"/>
</dbReference>
<evidence type="ECO:0000259" key="7">
    <source>
        <dbReference type="PROSITE" id="PS51123"/>
    </source>
</evidence>
<dbReference type="CDD" id="cd07185">
    <property type="entry name" value="OmpA_C-like"/>
    <property type="match status" value="1"/>
</dbReference>
<dbReference type="PROSITE" id="PS51123">
    <property type="entry name" value="OMPA_2"/>
    <property type="match status" value="1"/>
</dbReference>
<evidence type="ECO:0000313" key="9">
    <source>
        <dbReference type="Proteomes" id="UP000013086"/>
    </source>
</evidence>
<reference evidence="8 9" key="1">
    <citation type="submission" date="2013-02" db="EMBL/GenBank/DDBJ databases">
        <title>The Genome Sequence of Acinetobacter sp. ANC 3994.</title>
        <authorList>
            <consortium name="The Broad Institute Genome Sequencing Platform"/>
            <consortium name="The Broad Institute Genome Sequencing Center for Infectious Disease"/>
            <person name="Cerqueira G."/>
            <person name="Feldgarden M."/>
            <person name="Courvalin P."/>
            <person name="Perichon B."/>
            <person name="Grillot-Courvalin C."/>
            <person name="Clermont D."/>
            <person name="Rocha E."/>
            <person name="Yoon E.-J."/>
            <person name="Nemec A."/>
            <person name="Walker B."/>
            <person name="Young S.K."/>
            <person name="Zeng Q."/>
            <person name="Gargeya S."/>
            <person name="Fitzgerald M."/>
            <person name="Haas B."/>
            <person name="Abouelleil A."/>
            <person name="Alvarado L."/>
            <person name="Arachchi H.M."/>
            <person name="Berlin A.M."/>
            <person name="Chapman S.B."/>
            <person name="Dewar J."/>
            <person name="Goldberg J."/>
            <person name="Griggs A."/>
            <person name="Gujja S."/>
            <person name="Hansen M."/>
            <person name="Howarth C."/>
            <person name="Imamovic A."/>
            <person name="Larimer J."/>
            <person name="McCowan C."/>
            <person name="Murphy C."/>
            <person name="Neiman D."/>
            <person name="Pearson M."/>
            <person name="Priest M."/>
            <person name="Roberts A."/>
            <person name="Saif S."/>
            <person name="Shea T."/>
            <person name="Sisk P."/>
            <person name="Sykes S."/>
            <person name="Wortman J."/>
            <person name="Nusbaum C."/>
            <person name="Birren B."/>
        </authorList>
    </citation>
    <scope>NUCLEOTIDE SEQUENCE [LARGE SCALE GENOMIC DNA]</scope>
    <source>
        <strain evidence="8 9">ANC 3994</strain>
    </source>
</reference>
<sequence length="263" mass="29523">MKKVITIALSAALFGLALPVYAATPVAVEQEDAVYFPAIEKSYLKQVNRYEYSNAARLEKGLSKDQIRHLLGNPQFSEGLFAVKIWNYVLDIRVPNSQDYKRCQLRIDFNKNLAERLSWKGEECEDMMQRNIYGQQSSEVQPITSAVSSANILFAFDRYDADAIQQGRQAAAVIAQQIKGSDSNHAVIVSGFTDRIGNTGYNQKLSAQRANTVVDLLVQQGINANRIQLNANGSTEQYQYCEGKYSRALVECLLPNRRVNVSW</sequence>
<dbReference type="InterPro" id="IPR036737">
    <property type="entry name" value="OmpA-like_sf"/>
</dbReference>
<evidence type="ECO:0000256" key="3">
    <source>
        <dbReference type="ARBA" id="ARBA00023136"/>
    </source>
</evidence>
<feature type="signal peptide" evidence="6">
    <location>
        <begin position="1"/>
        <end position="22"/>
    </location>
</feature>
<name>N8QAM4_9GAMM</name>
<dbReference type="OrthoDB" id="1149075at2"/>
<dbReference type="Gene3D" id="3.30.1330.60">
    <property type="entry name" value="OmpA-like domain"/>
    <property type="match status" value="1"/>
</dbReference>